<organism evidence="2 3">
    <name type="scientific">Tilletia controversa</name>
    <name type="common">dwarf bunt fungus</name>
    <dbReference type="NCBI Taxonomy" id="13291"/>
    <lineage>
        <taxon>Eukaryota</taxon>
        <taxon>Fungi</taxon>
        <taxon>Dikarya</taxon>
        <taxon>Basidiomycota</taxon>
        <taxon>Ustilaginomycotina</taxon>
        <taxon>Exobasidiomycetes</taxon>
        <taxon>Tilletiales</taxon>
        <taxon>Tilletiaceae</taxon>
        <taxon>Tilletia</taxon>
    </lineage>
</organism>
<evidence type="ECO:0000256" key="1">
    <source>
        <dbReference type="SAM" id="SignalP"/>
    </source>
</evidence>
<gene>
    <name evidence="2" type="ORF">A4X06_0g5427</name>
</gene>
<feature type="signal peptide" evidence="1">
    <location>
        <begin position="1"/>
        <end position="27"/>
    </location>
</feature>
<keyword evidence="3" id="KW-1185">Reference proteome</keyword>
<evidence type="ECO:0000313" key="3">
    <source>
        <dbReference type="Proteomes" id="UP000077684"/>
    </source>
</evidence>
<dbReference type="EMBL" id="LWDE02000667">
    <property type="protein sequence ID" value="KAE8245776.1"/>
    <property type="molecule type" value="Genomic_DNA"/>
</dbReference>
<sequence length="121" mass="12424">MNSVNTIATVFATYVLLASTTAQFAGAAPIAVDFLSVVDKPLDPPIILEEGFVSQGTAGTVKRGDGFISNWALHQDCPPEGCPSGRKRGGYISPGALGKDCQACDGSCVGHCTKNDGGPHT</sequence>
<protein>
    <submittedName>
        <fullName evidence="2">Uncharacterized protein</fullName>
    </submittedName>
</protein>
<name>A0A8X7SVV9_9BASI</name>
<reference evidence="2" key="2">
    <citation type="journal article" date="2019" name="IMA Fungus">
        <title>Genome sequencing and comparison of five Tilletia species to identify candidate genes for the detection of regulated species infecting wheat.</title>
        <authorList>
            <person name="Nguyen H.D.T."/>
            <person name="Sultana T."/>
            <person name="Kesanakurti P."/>
            <person name="Hambleton S."/>
        </authorList>
    </citation>
    <scope>NUCLEOTIDE SEQUENCE</scope>
    <source>
        <strain evidence="2">DAOMC 236426</strain>
    </source>
</reference>
<dbReference type="AlphaFoldDB" id="A0A8X7SVV9"/>
<accession>A0A8X7SVV9</accession>
<evidence type="ECO:0000313" key="2">
    <source>
        <dbReference type="EMBL" id="KAE8245776.1"/>
    </source>
</evidence>
<dbReference type="Proteomes" id="UP000077684">
    <property type="component" value="Unassembled WGS sequence"/>
</dbReference>
<feature type="chain" id="PRO_5036450028" evidence="1">
    <location>
        <begin position="28"/>
        <end position="121"/>
    </location>
</feature>
<proteinExistence type="predicted"/>
<keyword evidence="1" id="KW-0732">Signal</keyword>
<reference evidence="2" key="1">
    <citation type="submission" date="2016-04" db="EMBL/GenBank/DDBJ databases">
        <authorList>
            <person name="Nguyen H.D."/>
            <person name="Samba Siva P."/>
            <person name="Cullis J."/>
            <person name="Levesque C.A."/>
            <person name="Hambleton S."/>
        </authorList>
    </citation>
    <scope>NUCLEOTIDE SEQUENCE</scope>
    <source>
        <strain evidence="2">DAOMC 236426</strain>
    </source>
</reference>
<comment type="caution">
    <text evidence="2">The sequence shown here is derived from an EMBL/GenBank/DDBJ whole genome shotgun (WGS) entry which is preliminary data.</text>
</comment>